<dbReference type="InterPro" id="IPR010820">
    <property type="entry name" value="DUF1421"/>
</dbReference>
<feature type="compositionally biased region" description="Basic and acidic residues" evidence="2">
    <location>
        <begin position="273"/>
        <end position="286"/>
    </location>
</feature>
<keyword evidence="5" id="KW-1185">Reference proteome</keyword>
<evidence type="ECO:0000313" key="5">
    <source>
        <dbReference type="Proteomes" id="UP000235145"/>
    </source>
</evidence>
<dbReference type="PANTHER" id="PTHR31805:SF29">
    <property type="entry name" value="DUF1421 DOMAIN-CONTAINING PROTEIN"/>
    <property type="match status" value="1"/>
</dbReference>
<feature type="compositionally biased region" description="Polar residues" evidence="2">
    <location>
        <begin position="195"/>
        <end position="255"/>
    </location>
</feature>
<feature type="region of interest" description="Disordered" evidence="2">
    <location>
        <begin position="183"/>
        <end position="286"/>
    </location>
</feature>
<proteinExistence type="predicted"/>
<dbReference type="AlphaFoldDB" id="A0A9R1VP76"/>
<evidence type="ECO:0000256" key="1">
    <source>
        <dbReference type="SAM" id="Coils"/>
    </source>
</evidence>
<dbReference type="OrthoDB" id="515416at2759"/>
<protein>
    <recommendedName>
        <fullName evidence="3">DUF1421 domain-containing protein</fullName>
    </recommendedName>
</protein>
<feature type="domain" description="DUF1421" evidence="3">
    <location>
        <begin position="360"/>
        <end position="403"/>
    </location>
</feature>
<accession>A0A9R1VP76</accession>
<keyword evidence="1" id="KW-0175">Coiled coil</keyword>
<feature type="coiled-coil region" evidence="1">
    <location>
        <begin position="122"/>
        <end position="178"/>
    </location>
</feature>
<organism evidence="4 5">
    <name type="scientific">Lactuca sativa</name>
    <name type="common">Garden lettuce</name>
    <dbReference type="NCBI Taxonomy" id="4236"/>
    <lineage>
        <taxon>Eukaryota</taxon>
        <taxon>Viridiplantae</taxon>
        <taxon>Streptophyta</taxon>
        <taxon>Embryophyta</taxon>
        <taxon>Tracheophyta</taxon>
        <taxon>Spermatophyta</taxon>
        <taxon>Magnoliopsida</taxon>
        <taxon>eudicotyledons</taxon>
        <taxon>Gunneridae</taxon>
        <taxon>Pentapetalae</taxon>
        <taxon>asterids</taxon>
        <taxon>campanulids</taxon>
        <taxon>Asterales</taxon>
        <taxon>Asteraceae</taxon>
        <taxon>Cichorioideae</taxon>
        <taxon>Cichorieae</taxon>
        <taxon>Lactucinae</taxon>
        <taxon>Lactuca</taxon>
    </lineage>
</organism>
<dbReference type="PANTHER" id="PTHR31805">
    <property type="entry name" value="RECEPTOR-LIKE KINASE, PUTATIVE (DUF1421)-RELATED"/>
    <property type="match status" value="1"/>
</dbReference>
<name>A0A9R1VP76_LACSA</name>
<evidence type="ECO:0000259" key="3">
    <source>
        <dbReference type="Pfam" id="PF07223"/>
    </source>
</evidence>
<comment type="caution">
    <text evidence="4">The sequence shown here is derived from an EMBL/GenBank/DDBJ whole genome shotgun (WGS) entry which is preliminary data.</text>
</comment>
<reference evidence="4 5" key="1">
    <citation type="journal article" date="2017" name="Nat. Commun.">
        <title>Genome assembly with in vitro proximity ligation data and whole-genome triplication in lettuce.</title>
        <authorList>
            <person name="Reyes-Chin-Wo S."/>
            <person name="Wang Z."/>
            <person name="Yang X."/>
            <person name="Kozik A."/>
            <person name="Arikit S."/>
            <person name="Song C."/>
            <person name="Xia L."/>
            <person name="Froenicke L."/>
            <person name="Lavelle D.O."/>
            <person name="Truco M.J."/>
            <person name="Xia R."/>
            <person name="Zhu S."/>
            <person name="Xu C."/>
            <person name="Xu H."/>
            <person name="Xu X."/>
            <person name="Cox K."/>
            <person name="Korf I."/>
            <person name="Meyers B.C."/>
            <person name="Michelmore R.W."/>
        </authorList>
    </citation>
    <scope>NUCLEOTIDE SEQUENCE [LARGE SCALE GENOMIC DNA]</scope>
    <source>
        <strain evidence="5">cv. Salinas</strain>
        <tissue evidence="4">Seedlings</tissue>
    </source>
</reference>
<evidence type="ECO:0000313" key="4">
    <source>
        <dbReference type="EMBL" id="KAJ0209593.1"/>
    </source>
</evidence>
<dbReference type="Proteomes" id="UP000235145">
    <property type="component" value="Unassembled WGS sequence"/>
</dbReference>
<sequence>MEHYKSRNNDFFHFTNPHDDASELDDDDDYDELQYDDVDDDRSCDFNFYNFRPIGIGSTPYPPPNSQPSGVMNENDTVTTSMEKLGTFDYGALFFHLDNTMKNLSDTLHHTIEGIGTQISSLEDETCKIDNHVEDLKNFTEKYHGTTHMKLRKMHNVLQEVQDDVLFLKDKHEIAETKLQLAKLQGSKRDKEPAAQTNSHHQQPLPSPQSSFHTPLLNQPPSNGVTFSQDSQFPHFTQSYLPNSSQGILSPQNHPFLSHHSQETPKMSSFSHSKPDRWGSSQEHEEGLSHFMHVQSSRNYKSEFHAKYMPEFASFSNNEPPFPSNYTHTPEAQPLPHALPTAVDVEDRLSTEGNGNIIPVDDIVDKVTAMGFRKDLVRASVRKLTENGSSVDLNTVLDKMMNNK</sequence>
<dbReference type="Pfam" id="PF07223">
    <property type="entry name" value="DUF1421"/>
    <property type="match status" value="1"/>
</dbReference>
<gene>
    <name evidence="4" type="ORF">LSAT_V11C400187740</name>
</gene>
<evidence type="ECO:0000256" key="2">
    <source>
        <dbReference type="SAM" id="MobiDB-lite"/>
    </source>
</evidence>
<dbReference type="EMBL" id="NBSK02000004">
    <property type="protein sequence ID" value="KAJ0209593.1"/>
    <property type="molecule type" value="Genomic_DNA"/>
</dbReference>